<keyword evidence="17" id="KW-0378">Hydrolase</keyword>
<dbReference type="GO" id="GO:0046933">
    <property type="term" value="F:proton-transporting ATP synthase activity, rotational mechanism"/>
    <property type="evidence" value="ECO:0007669"/>
    <property type="project" value="UniProtKB-UniRule"/>
</dbReference>
<evidence type="ECO:0000256" key="8">
    <source>
        <dbReference type="ARBA" id="ARBA00022989"/>
    </source>
</evidence>
<evidence type="ECO:0000256" key="16">
    <source>
        <dbReference type="SAM" id="Coils"/>
    </source>
</evidence>
<dbReference type="InterPro" id="IPR050059">
    <property type="entry name" value="ATP_synthase_B_chain"/>
</dbReference>
<keyword evidence="8 14" id="KW-1133">Transmembrane helix</keyword>
<organism evidence="17 18">
    <name type="scientific">Arachnia propionica</name>
    <dbReference type="NCBI Taxonomy" id="1750"/>
    <lineage>
        <taxon>Bacteria</taxon>
        <taxon>Bacillati</taxon>
        <taxon>Actinomycetota</taxon>
        <taxon>Actinomycetes</taxon>
        <taxon>Propionibacteriales</taxon>
        <taxon>Propionibacteriaceae</taxon>
        <taxon>Arachnia</taxon>
    </lineage>
</organism>
<dbReference type="Pfam" id="PF00430">
    <property type="entry name" value="ATP-synt_B"/>
    <property type="match status" value="1"/>
</dbReference>
<gene>
    <name evidence="14" type="primary">atpF</name>
    <name evidence="17" type="ORF">EII35_03985</name>
</gene>
<dbReference type="PANTHER" id="PTHR33445:SF1">
    <property type="entry name" value="ATP SYNTHASE SUBUNIT B"/>
    <property type="match status" value="1"/>
</dbReference>
<dbReference type="InterPro" id="IPR005864">
    <property type="entry name" value="ATP_synth_F0_bsu_bac"/>
</dbReference>
<dbReference type="PANTHER" id="PTHR33445">
    <property type="entry name" value="ATP SYNTHASE SUBUNIT B', CHLOROPLASTIC"/>
    <property type="match status" value="1"/>
</dbReference>
<dbReference type="RefSeq" id="WP_125227167.1">
    <property type="nucleotide sequence ID" value="NZ_RQYT01000005.1"/>
</dbReference>
<dbReference type="Gene3D" id="1.20.5.620">
    <property type="entry name" value="F1F0 ATP synthase subunit B, membrane domain"/>
    <property type="match status" value="1"/>
</dbReference>
<dbReference type="AlphaFoldDB" id="A0A3P1WVC8"/>
<evidence type="ECO:0000256" key="13">
    <source>
        <dbReference type="ARBA" id="ARBA00025830"/>
    </source>
</evidence>
<accession>A0A3P1WVC8</accession>
<dbReference type="EMBL" id="RQYT01000005">
    <property type="protein sequence ID" value="RRD50562.1"/>
    <property type="molecule type" value="Genomic_DNA"/>
</dbReference>
<comment type="function">
    <text evidence="14">Component of the F(0) channel, it forms part of the peripheral stalk, linking F(1) to F(0).</text>
</comment>
<evidence type="ECO:0000256" key="2">
    <source>
        <dbReference type="ARBA" id="ARBA00005513"/>
    </source>
</evidence>
<dbReference type="SUPFAM" id="SSF81573">
    <property type="entry name" value="F1F0 ATP synthase subunit B, membrane domain"/>
    <property type="match status" value="1"/>
</dbReference>
<evidence type="ECO:0000256" key="10">
    <source>
        <dbReference type="ARBA" id="ARBA00023136"/>
    </source>
</evidence>
<keyword evidence="11 14" id="KW-0066">ATP synthesis</keyword>
<comment type="subunit">
    <text evidence="13 14">F-type ATPases have 2 components, F(1) - the catalytic core - and F(0) - the membrane proton channel. F(1) has five subunits: alpha(3), beta(3), gamma(1), delta(1), epsilon(1). F(0) has three main subunits: a(1), b(2) and c(10-14). The alpha and beta chains form an alternating ring which encloses part of the gamma chain. F(1) is attached to F(0) by a central stalk formed by the gamma and epsilon chains, while a peripheral stalk is formed by the delta and b chains.</text>
</comment>
<dbReference type="GO" id="GO:0005886">
    <property type="term" value="C:plasma membrane"/>
    <property type="evidence" value="ECO:0007669"/>
    <property type="project" value="UniProtKB-SubCell"/>
</dbReference>
<evidence type="ECO:0000256" key="7">
    <source>
        <dbReference type="ARBA" id="ARBA00022781"/>
    </source>
</evidence>
<evidence type="ECO:0000256" key="11">
    <source>
        <dbReference type="ARBA" id="ARBA00023310"/>
    </source>
</evidence>
<protein>
    <recommendedName>
        <fullName evidence="14">ATP synthase subunit b</fullName>
    </recommendedName>
    <alternativeName>
        <fullName evidence="14">ATP synthase F(0) sector subunit b</fullName>
    </alternativeName>
    <alternativeName>
        <fullName evidence="14">ATPase subunit I</fullName>
    </alternativeName>
    <alternativeName>
        <fullName evidence="14">F-type ATPase subunit b</fullName>
        <shortName evidence="14">F-ATPase subunit b</shortName>
    </alternativeName>
</protein>
<proteinExistence type="inferred from homology"/>
<dbReference type="HAMAP" id="MF_01398">
    <property type="entry name" value="ATP_synth_b_bprime"/>
    <property type="match status" value="1"/>
</dbReference>
<sequence>MVPVAGALLESGIDLGPLLPHHLSEVVVGIILMLLVFLVMRKAVVPAFEKLYEERYQRIEGGLRRAEQAEAKAEAALAEYNDQLDSAREEAARIREEAKNASAQLLAEAREKAVKESDRILAAGRAQLEAERSQLMSELKGEIGGLATTLAGRIVGESLTDDARANRTVDRFLAELEAAGSAR</sequence>
<dbReference type="NCBIfam" id="NF004412">
    <property type="entry name" value="PRK05759.1-3"/>
    <property type="match status" value="1"/>
</dbReference>
<evidence type="ECO:0000256" key="1">
    <source>
        <dbReference type="ARBA" id="ARBA00004162"/>
    </source>
</evidence>
<dbReference type="GO" id="GO:0016787">
    <property type="term" value="F:hydrolase activity"/>
    <property type="evidence" value="ECO:0007669"/>
    <property type="project" value="UniProtKB-KW"/>
</dbReference>
<feature type="transmembrane region" description="Helical" evidence="14">
    <location>
        <begin position="20"/>
        <end position="40"/>
    </location>
</feature>
<evidence type="ECO:0000256" key="15">
    <source>
        <dbReference type="RuleBase" id="RU003848"/>
    </source>
</evidence>
<keyword evidence="5 14" id="KW-0138">CF(0)</keyword>
<reference evidence="17 18" key="1">
    <citation type="submission" date="2018-11" db="EMBL/GenBank/DDBJ databases">
        <title>Genomes From Bacteria Associated with the Canine Oral Cavity: a Test Case for Automated Genome-Based Taxonomic Assignment.</title>
        <authorList>
            <person name="Coil D.A."/>
            <person name="Jospin G."/>
            <person name="Darling A.E."/>
            <person name="Wallis C."/>
            <person name="Davis I.J."/>
            <person name="Harris S."/>
            <person name="Eisen J.A."/>
            <person name="Holcombe L.J."/>
            <person name="O'Flynn C."/>
        </authorList>
    </citation>
    <scope>NUCLEOTIDE SEQUENCE [LARGE SCALE GENOMIC DNA]</scope>
    <source>
        <strain evidence="17 18">OH2822_COT-296</strain>
    </source>
</reference>
<comment type="caution">
    <text evidence="17">The sequence shown here is derived from an EMBL/GenBank/DDBJ whole genome shotgun (WGS) entry which is preliminary data.</text>
</comment>
<evidence type="ECO:0000256" key="6">
    <source>
        <dbReference type="ARBA" id="ARBA00022692"/>
    </source>
</evidence>
<keyword evidence="10 14" id="KW-0472">Membrane</keyword>
<dbReference type="CDD" id="cd06503">
    <property type="entry name" value="ATP-synt_Fo_b"/>
    <property type="match status" value="1"/>
</dbReference>
<dbReference type="NCBIfam" id="TIGR01144">
    <property type="entry name" value="ATP_synt_b"/>
    <property type="match status" value="1"/>
</dbReference>
<evidence type="ECO:0000313" key="18">
    <source>
        <dbReference type="Proteomes" id="UP000280935"/>
    </source>
</evidence>
<keyword evidence="9 14" id="KW-0406">Ion transport</keyword>
<dbReference type="InterPro" id="IPR028987">
    <property type="entry name" value="ATP_synth_B-like_membr_sf"/>
</dbReference>
<evidence type="ECO:0000256" key="4">
    <source>
        <dbReference type="ARBA" id="ARBA00022475"/>
    </source>
</evidence>
<keyword evidence="4 14" id="KW-1003">Cell membrane</keyword>
<comment type="similarity">
    <text evidence="2 14 15">Belongs to the ATPase B chain family.</text>
</comment>
<dbReference type="OrthoDB" id="5243563at2"/>
<evidence type="ECO:0000313" key="17">
    <source>
        <dbReference type="EMBL" id="RRD50562.1"/>
    </source>
</evidence>
<dbReference type="GO" id="GO:0046961">
    <property type="term" value="F:proton-transporting ATPase activity, rotational mechanism"/>
    <property type="evidence" value="ECO:0007669"/>
    <property type="project" value="TreeGrafter"/>
</dbReference>
<keyword evidence="6 14" id="KW-0812">Transmembrane</keyword>
<evidence type="ECO:0000256" key="3">
    <source>
        <dbReference type="ARBA" id="ARBA00022448"/>
    </source>
</evidence>
<feature type="coiled-coil region" evidence="16">
    <location>
        <begin position="59"/>
        <end position="111"/>
    </location>
</feature>
<dbReference type="Proteomes" id="UP000280935">
    <property type="component" value="Unassembled WGS sequence"/>
</dbReference>
<comment type="function">
    <text evidence="12 14">F(1)F(0) ATP synthase produces ATP from ADP in the presence of a proton or sodium gradient. F-type ATPases consist of two structural domains, F(1) containing the extramembraneous catalytic core and F(0) containing the membrane proton channel, linked together by a central stalk and a peripheral stalk. During catalysis, ATP synthesis in the catalytic domain of F(1) is coupled via a rotary mechanism of the central stalk subunits to proton translocation.</text>
</comment>
<keyword evidence="16" id="KW-0175">Coiled coil</keyword>
<evidence type="ECO:0000256" key="14">
    <source>
        <dbReference type="HAMAP-Rule" id="MF_01398"/>
    </source>
</evidence>
<evidence type="ECO:0000256" key="12">
    <source>
        <dbReference type="ARBA" id="ARBA00025198"/>
    </source>
</evidence>
<evidence type="ECO:0000256" key="5">
    <source>
        <dbReference type="ARBA" id="ARBA00022547"/>
    </source>
</evidence>
<keyword evidence="3 14" id="KW-0813">Transport</keyword>
<dbReference type="GO" id="GO:0045259">
    <property type="term" value="C:proton-transporting ATP synthase complex"/>
    <property type="evidence" value="ECO:0007669"/>
    <property type="project" value="UniProtKB-KW"/>
</dbReference>
<evidence type="ECO:0000256" key="9">
    <source>
        <dbReference type="ARBA" id="ARBA00023065"/>
    </source>
</evidence>
<comment type="subcellular location">
    <subcellularLocation>
        <location evidence="1 14">Cell membrane</location>
        <topology evidence="1 14">Single-pass membrane protein</topology>
    </subcellularLocation>
</comment>
<name>A0A3P1WVC8_9ACTN</name>
<keyword evidence="7 14" id="KW-0375">Hydrogen ion transport</keyword>
<dbReference type="InterPro" id="IPR002146">
    <property type="entry name" value="ATP_synth_b/b'su_bac/chlpt"/>
</dbReference>